<keyword evidence="4 6" id="KW-1133">Transmembrane helix</keyword>
<evidence type="ECO:0000256" key="2">
    <source>
        <dbReference type="ARBA" id="ARBA00022475"/>
    </source>
</evidence>
<evidence type="ECO:0000256" key="5">
    <source>
        <dbReference type="ARBA" id="ARBA00023136"/>
    </source>
</evidence>
<dbReference type="RefSeq" id="WP_055434339.1">
    <property type="nucleotide sequence ID" value="NZ_CYHA01000007.1"/>
</dbReference>
<comment type="subcellular location">
    <subcellularLocation>
        <location evidence="1">Cell membrane</location>
        <topology evidence="1">Multi-pass membrane protein</topology>
    </subcellularLocation>
</comment>
<keyword evidence="2" id="KW-1003">Cell membrane</keyword>
<evidence type="ECO:0000256" key="3">
    <source>
        <dbReference type="ARBA" id="ARBA00022692"/>
    </source>
</evidence>
<dbReference type="OrthoDB" id="9812084at2"/>
<dbReference type="PANTHER" id="PTHR30086">
    <property type="entry name" value="ARGININE EXPORTER PROTEIN ARGO"/>
    <property type="match status" value="1"/>
</dbReference>
<accession>A0A0K6H4M7</accession>
<dbReference type="Pfam" id="PF01810">
    <property type="entry name" value="LysE"/>
    <property type="match status" value="1"/>
</dbReference>
<evidence type="ECO:0000256" key="1">
    <source>
        <dbReference type="ARBA" id="ARBA00004651"/>
    </source>
</evidence>
<gene>
    <name evidence="7" type="ORF">Ga0061063_2529</name>
</gene>
<dbReference type="STRING" id="375574.GCA_001418035_02305"/>
<dbReference type="GO" id="GO:0033228">
    <property type="term" value="P:cysteine export across plasma membrane"/>
    <property type="evidence" value="ECO:0007669"/>
    <property type="project" value="TreeGrafter"/>
</dbReference>
<evidence type="ECO:0000313" key="8">
    <source>
        <dbReference type="Proteomes" id="UP000243535"/>
    </source>
</evidence>
<proteinExistence type="predicted"/>
<feature type="transmembrane region" description="Helical" evidence="6">
    <location>
        <begin position="106"/>
        <end position="130"/>
    </location>
</feature>
<feature type="transmembrane region" description="Helical" evidence="6">
    <location>
        <begin position="176"/>
        <end position="197"/>
    </location>
</feature>
<organism evidence="7 8">
    <name type="scientific">Gulbenkiania indica</name>
    <dbReference type="NCBI Taxonomy" id="375574"/>
    <lineage>
        <taxon>Bacteria</taxon>
        <taxon>Pseudomonadati</taxon>
        <taxon>Pseudomonadota</taxon>
        <taxon>Betaproteobacteria</taxon>
        <taxon>Neisseriales</taxon>
        <taxon>Chromobacteriaceae</taxon>
        <taxon>Gulbenkiania</taxon>
    </lineage>
</organism>
<dbReference type="GO" id="GO:0005886">
    <property type="term" value="C:plasma membrane"/>
    <property type="evidence" value="ECO:0007669"/>
    <property type="project" value="UniProtKB-SubCell"/>
</dbReference>
<keyword evidence="5 6" id="KW-0472">Membrane</keyword>
<dbReference type="PANTHER" id="PTHR30086:SF20">
    <property type="entry name" value="ARGININE EXPORTER PROTEIN ARGO-RELATED"/>
    <property type="match status" value="1"/>
</dbReference>
<name>A0A0K6H4M7_9NEIS</name>
<evidence type="ECO:0000256" key="6">
    <source>
        <dbReference type="SAM" id="Phobius"/>
    </source>
</evidence>
<feature type="transmembrane region" description="Helical" evidence="6">
    <location>
        <begin position="142"/>
        <end position="164"/>
    </location>
</feature>
<dbReference type="AlphaFoldDB" id="A0A0K6H4M7"/>
<feature type="transmembrane region" description="Helical" evidence="6">
    <location>
        <begin position="68"/>
        <end position="85"/>
    </location>
</feature>
<dbReference type="EMBL" id="CYHA01000007">
    <property type="protein sequence ID" value="CUA85939.1"/>
    <property type="molecule type" value="Genomic_DNA"/>
</dbReference>
<feature type="transmembrane region" description="Helical" evidence="6">
    <location>
        <begin position="40"/>
        <end position="62"/>
    </location>
</feature>
<dbReference type="Proteomes" id="UP000243535">
    <property type="component" value="Unassembled WGS sequence"/>
</dbReference>
<reference evidence="8" key="1">
    <citation type="submission" date="2015-08" db="EMBL/GenBank/DDBJ databases">
        <authorList>
            <person name="Varghese N."/>
        </authorList>
    </citation>
    <scope>NUCLEOTIDE SEQUENCE [LARGE SCALE GENOMIC DNA]</scope>
    <source>
        <strain evidence="8">DSM 17901</strain>
    </source>
</reference>
<evidence type="ECO:0000256" key="4">
    <source>
        <dbReference type="ARBA" id="ARBA00022989"/>
    </source>
</evidence>
<keyword evidence="3 6" id="KW-0812">Transmembrane</keyword>
<dbReference type="GO" id="GO:0015171">
    <property type="term" value="F:amino acid transmembrane transporter activity"/>
    <property type="evidence" value="ECO:0007669"/>
    <property type="project" value="TreeGrafter"/>
</dbReference>
<protein>
    <submittedName>
        <fullName evidence="7">Threonine/homoserine/homoserine lactone efflux protein</fullName>
    </submittedName>
</protein>
<keyword evidence="8" id="KW-1185">Reference proteome</keyword>
<evidence type="ECO:0000313" key="7">
    <source>
        <dbReference type="EMBL" id="CUA85939.1"/>
    </source>
</evidence>
<sequence>MFDAALVSYVAIMSITPGPNNLMLAASGVNFGFRRSLPHVMGISAGHAVQVALTAALLAYVLAGLGPVRLWLAVAGCLYLLWLSWQIARAGQPASAGRTHGRPMGFLAAALFQWLNPKAWVMVINVALLFMPKAGAGHPGLAVALGISCALINLPCIAVWALAGDRLRRRLATPQALWVFNGLMGGLMAATALWLLFEETGLWPR</sequence>
<dbReference type="InterPro" id="IPR001123">
    <property type="entry name" value="LeuE-type"/>
</dbReference>
<feature type="transmembrane region" description="Helical" evidence="6">
    <location>
        <begin position="6"/>
        <end position="33"/>
    </location>
</feature>